<reference evidence="1 2" key="1">
    <citation type="submission" date="2020-02" db="EMBL/GenBank/DDBJ databases">
        <authorList>
            <person name="Ma Q."/>
            <person name="Huang Y."/>
            <person name="Song X."/>
            <person name="Pei D."/>
        </authorList>
    </citation>
    <scope>NUCLEOTIDE SEQUENCE [LARGE SCALE GENOMIC DNA]</scope>
    <source>
        <strain evidence="1">Sxm20200214</strain>
        <tissue evidence="1">Leaf</tissue>
    </source>
</reference>
<keyword evidence="2" id="KW-1185">Reference proteome</keyword>
<dbReference type="Proteomes" id="UP000886595">
    <property type="component" value="Unassembled WGS sequence"/>
</dbReference>
<organism evidence="1 2">
    <name type="scientific">Brassica carinata</name>
    <name type="common">Ethiopian mustard</name>
    <name type="synonym">Abyssinian cabbage</name>
    <dbReference type="NCBI Taxonomy" id="52824"/>
    <lineage>
        <taxon>Eukaryota</taxon>
        <taxon>Viridiplantae</taxon>
        <taxon>Streptophyta</taxon>
        <taxon>Embryophyta</taxon>
        <taxon>Tracheophyta</taxon>
        <taxon>Spermatophyta</taxon>
        <taxon>Magnoliopsida</taxon>
        <taxon>eudicotyledons</taxon>
        <taxon>Gunneridae</taxon>
        <taxon>Pentapetalae</taxon>
        <taxon>rosids</taxon>
        <taxon>malvids</taxon>
        <taxon>Brassicales</taxon>
        <taxon>Brassicaceae</taxon>
        <taxon>Brassiceae</taxon>
        <taxon>Brassica</taxon>
    </lineage>
</organism>
<evidence type="ECO:0000313" key="1">
    <source>
        <dbReference type="EMBL" id="KAG2331136.1"/>
    </source>
</evidence>
<protein>
    <submittedName>
        <fullName evidence="1">Uncharacterized protein</fullName>
    </submittedName>
</protein>
<dbReference type="EMBL" id="JAAMPC010000001">
    <property type="protein sequence ID" value="KAG2331136.1"/>
    <property type="molecule type" value="Genomic_DNA"/>
</dbReference>
<gene>
    <name evidence="1" type="ORF">Bca52824_002316</name>
</gene>
<sequence>MAKRKPPKKVPPIPNSPFSAPLKVSVSPIEVLVPVFDPATVLDLPCVSLGNTDRDVTLSSSLPSELDVHLDLVADAEPPSSKTLATVSCVVPVV</sequence>
<comment type="caution">
    <text evidence="1">The sequence shown here is derived from an EMBL/GenBank/DDBJ whole genome shotgun (WGS) entry which is preliminary data.</text>
</comment>
<evidence type="ECO:0000313" key="2">
    <source>
        <dbReference type="Proteomes" id="UP000886595"/>
    </source>
</evidence>
<name>A0A8X7WK32_BRACI</name>
<proteinExistence type="predicted"/>
<dbReference type="AlphaFoldDB" id="A0A8X7WK32"/>
<accession>A0A8X7WK32</accession>